<dbReference type="RefSeq" id="WP_215338211.1">
    <property type="nucleotide sequence ID" value="NZ_JAGSGD010000001.1"/>
</dbReference>
<evidence type="ECO:0000256" key="1">
    <source>
        <dbReference type="ARBA" id="ARBA00022723"/>
    </source>
</evidence>
<dbReference type="Gene3D" id="2.40.128.140">
    <property type="entry name" value="Outer membrane protein"/>
    <property type="match status" value="1"/>
</dbReference>
<feature type="domain" description="GON" evidence="3">
    <location>
        <begin position="1"/>
        <end position="34"/>
    </location>
</feature>
<name>A0A941CXU5_9CAUL</name>
<dbReference type="EMBL" id="JAGSGD010000001">
    <property type="protein sequence ID" value="MBR7618327.1"/>
    <property type="molecule type" value="Genomic_DNA"/>
</dbReference>
<keyword evidence="2" id="KW-0732">Signal</keyword>
<gene>
    <name evidence="4" type="ORF">JKL49_02905</name>
</gene>
<organism evidence="4 5">
    <name type="scientific">Phenylobacterium glaciei</name>
    <dbReference type="NCBI Taxonomy" id="2803784"/>
    <lineage>
        <taxon>Bacteria</taxon>
        <taxon>Pseudomonadati</taxon>
        <taxon>Pseudomonadota</taxon>
        <taxon>Alphaproteobacteria</taxon>
        <taxon>Caulobacterales</taxon>
        <taxon>Caulobacteraceae</taxon>
        <taxon>Phenylobacterium</taxon>
    </lineage>
</organism>
<feature type="signal peptide" evidence="2">
    <location>
        <begin position="1"/>
        <end position="24"/>
    </location>
</feature>
<dbReference type="GO" id="GO:0004222">
    <property type="term" value="F:metalloendopeptidase activity"/>
    <property type="evidence" value="ECO:0007669"/>
    <property type="project" value="InterPro"/>
</dbReference>
<sequence length="283" mass="29631">MRSMAGLATVFGICGGMCATSAFAQTTSLTLDSGAAQLMNAAFDPKAYAPRGDVDDPIANLLDRETYTAAGPVAWNNSKITLGDNGVAVDSLRLSVGGTLRTPGGLPINVDRAEFQNQAYEIAVTRDWPDAVSFATARYDVSLSPHAGLGMSSTGGSAEAGAMLTLGQKASDGLKSRLGAMGVRDGAAFGNEGRWYLFAAASGRAVGLNMQRNNGDWNGAGWSTDPSSALIGDAQLGVGWRKGAMQTSFGYIHREVKGQHMVWGQDTKDDSMVAFSLSIKPRH</sequence>
<proteinExistence type="predicted"/>
<dbReference type="InterPro" id="IPR037107">
    <property type="entry name" value="Put_OMP_sf"/>
</dbReference>
<comment type="caution">
    <text evidence="4">The sequence shown here is derived from an EMBL/GenBank/DDBJ whole genome shotgun (WGS) entry which is preliminary data.</text>
</comment>
<feature type="chain" id="PRO_5037252714" evidence="2">
    <location>
        <begin position="25"/>
        <end position="283"/>
    </location>
</feature>
<keyword evidence="5" id="KW-1185">Reference proteome</keyword>
<dbReference type="AlphaFoldDB" id="A0A941CXU5"/>
<protein>
    <submittedName>
        <fullName evidence="4">DUF2219 family protein</fullName>
    </submittedName>
</protein>
<evidence type="ECO:0000256" key="2">
    <source>
        <dbReference type="SAM" id="SignalP"/>
    </source>
</evidence>
<evidence type="ECO:0000313" key="5">
    <source>
        <dbReference type="Proteomes" id="UP000622580"/>
    </source>
</evidence>
<evidence type="ECO:0000259" key="3">
    <source>
        <dbReference type="PROSITE" id="PS51046"/>
    </source>
</evidence>
<accession>A0A941CXU5</accession>
<keyword evidence="1" id="KW-0479">Metal-binding</keyword>
<dbReference type="PROSITE" id="PS51046">
    <property type="entry name" value="GON"/>
    <property type="match status" value="1"/>
</dbReference>
<dbReference type="GO" id="GO:0008270">
    <property type="term" value="F:zinc ion binding"/>
    <property type="evidence" value="ECO:0007669"/>
    <property type="project" value="InterPro"/>
</dbReference>
<reference evidence="4" key="1">
    <citation type="submission" date="2021-04" db="EMBL/GenBank/DDBJ databases">
        <title>Draft genome assembly of strain Phenylobacterium sp. 20VBR1 using MiniION and Illumina platforms.</title>
        <authorList>
            <person name="Thomas F.A."/>
            <person name="Krishnan K.P."/>
            <person name="Sinha R.K."/>
        </authorList>
    </citation>
    <scope>NUCLEOTIDE SEQUENCE</scope>
    <source>
        <strain evidence="4">20VBR1</strain>
    </source>
</reference>
<evidence type="ECO:0000313" key="4">
    <source>
        <dbReference type="EMBL" id="MBR7618327.1"/>
    </source>
</evidence>
<dbReference type="Proteomes" id="UP000622580">
    <property type="component" value="Unassembled WGS sequence"/>
</dbReference>
<dbReference type="InterPro" id="IPR012314">
    <property type="entry name" value="Pept_M12B_GON-ADAMTSs"/>
</dbReference>